<dbReference type="Proteomes" id="UP000186953">
    <property type="component" value="Unassembled WGS sequence"/>
</dbReference>
<evidence type="ECO:0000313" key="3">
    <source>
        <dbReference type="Proteomes" id="UP000186953"/>
    </source>
</evidence>
<keyword evidence="3" id="KW-1185">Reference proteome</keyword>
<feature type="signal peptide" evidence="1">
    <location>
        <begin position="1"/>
        <end position="23"/>
    </location>
</feature>
<protein>
    <recommendedName>
        <fullName evidence="4">Adhesin</fullName>
    </recommendedName>
</protein>
<reference evidence="3" key="1">
    <citation type="submission" date="2017-01" db="EMBL/GenBank/DDBJ databases">
        <authorList>
            <person name="Varghese N."/>
            <person name="Submissions S."/>
        </authorList>
    </citation>
    <scope>NUCLEOTIDE SEQUENCE [LARGE SCALE GENOMIC DNA]</scope>
    <source>
        <strain evidence="3">DSM 15366</strain>
    </source>
</reference>
<dbReference type="RefSeq" id="WP_143744191.1">
    <property type="nucleotide sequence ID" value="NZ_FTMA01000007.1"/>
</dbReference>
<dbReference type="OrthoDB" id="1117657at2"/>
<evidence type="ECO:0000313" key="2">
    <source>
        <dbReference type="EMBL" id="SIR17784.1"/>
    </source>
</evidence>
<name>A0A1N6YT36_9FLAO</name>
<proteinExistence type="predicted"/>
<accession>A0A1N6YT36</accession>
<evidence type="ECO:0008006" key="4">
    <source>
        <dbReference type="Google" id="ProtNLM"/>
    </source>
</evidence>
<dbReference type="AlphaFoldDB" id="A0A1N6YT36"/>
<gene>
    <name evidence="2" type="ORF">SAMN05421797_107134</name>
</gene>
<feature type="chain" id="PRO_5013269671" description="Adhesin" evidence="1">
    <location>
        <begin position="24"/>
        <end position="362"/>
    </location>
</feature>
<sequence length="362" mass="41161">MDIFCKKLKLFALAMVVGFTAIAQEKVSKKITRNYPFSPSGELLLENKYGNINIYGWEKEEVSITVNITVTDKKKENANELLQRISPLITHSDTQLNVNYEIADKNLGFFSNLFEKANPFDFDRGNVRIDYKVYVPKRLAIKINNKFGDVFMEDWVGILVANVQHGDMWMNNNLNKADITMKYGKMRAKGINNANIVINNGGLDMAYANSLRLNSSGSSIDIQQVESLEFYSNKDEVDIKEVRMLYGNLKFSKLRIHHLQKDIDLNLKISDLWVESVHNANSKIDIAQESSEIRINVLNFPHLFSATLEEGLVRLPKAFHDVDSKMLDKGKKLREIKAYYGKNGNGEISISGKKGVIVLNEL</sequence>
<dbReference type="STRING" id="228959.SAMN05421797_107134"/>
<organism evidence="2 3">
    <name type="scientific">Maribacter ulvicola</name>
    <dbReference type="NCBI Taxonomy" id="228959"/>
    <lineage>
        <taxon>Bacteria</taxon>
        <taxon>Pseudomonadati</taxon>
        <taxon>Bacteroidota</taxon>
        <taxon>Flavobacteriia</taxon>
        <taxon>Flavobacteriales</taxon>
        <taxon>Flavobacteriaceae</taxon>
        <taxon>Maribacter</taxon>
    </lineage>
</organism>
<dbReference type="EMBL" id="FTMA01000007">
    <property type="protein sequence ID" value="SIR17784.1"/>
    <property type="molecule type" value="Genomic_DNA"/>
</dbReference>
<evidence type="ECO:0000256" key="1">
    <source>
        <dbReference type="SAM" id="SignalP"/>
    </source>
</evidence>
<keyword evidence="1" id="KW-0732">Signal</keyword>